<feature type="compositionally biased region" description="Polar residues" evidence="1">
    <location>
        <begin position="1"/>
        <end position="27"/>
    </location>
</feature>
<feature type="compositionally biased region" description="Low complexity" evidence="1">
    <location>
        <begin position="95"/>
        <end position="109"/>
    </location>
</feature>
<sequence length="931" mass="100429">MSDTPSANTPRLSDISSIDSPRNSLDQTPPAGMSGVNQATATGGPFNPLGKTSSPSLGDDSNKPRHASPDSDALVSSDDELEQKELSYFSQHKNSALSALSSRRPSYAAEFQNRPRNYSMVGGGPLSPTSSHPSAPQGDTAAWATGISSGSVGPTTGQSLAPIWGSIWNSEPSRKSPPKPLNVQHSAVAPGSTQSPLFVGSEAIPSPTSMTPNAGDFPIPIPLQPQLRNYRSMSFSVGQLPRELDERPRLSPPAMGNGPRPHPPSGLQHRPSRPSLLSEEQYAGQSSPLRSVFETEDDDANNAELNRAREPSGLHAGYLQQTGGAVTTQQANSIRSRYESMRLRNRSASTASIAGLGGLASIGLNGGRDGERNFSGEYESALADDDDPDYHHFQAQQADGRRFSEAPQRSMSLMYSPAENQRLENLRRQHWQSAGPFAGLESGSQSRRHSFAGGLPMNDTPEKEYNIAGSATELLAKRNVSPPKYGENGLAALANRDNFYLEEARLRQRQTFPVNKAPVPSSITPPGQHHLQQLQQAYTAPARLPSPPLGIPHRGMMGMGSHHVQQPRSQQLLYFVTFKACRGDVFYVQEGTGLRVRAGDLVIVEADRGTDLGTVAAENITWQEAKELKEEHAKEQYTWLMMFATRRVPASGAPPAGGLHNGVSGNGMGFANGGATGAMPGAHGQMQGQDGATAELKPKMIKRLAQVHEIQTLRDKEANEAKAKRVCQQKVLEHRLPMEILDAEFQMDWKKLTFYYFADSYINFNSLVTDLFKVYKTRIWMSAMNPASFAHPAGLHPPGSGPPGSGALGSIGESNELQTQIMHQSQYSGHSPSYSGYVHSNGSGSSMMSHRGQQISAGFPPRHSPHTSVAPHQDFSHLPQQQLNGYNNAPYINGNPNGHHSQNVGNNHDSNSNGGNDAWMASLQSLSLGSH</sequence>
<dbReference type="Proteomes" id="UP000244722">
    <property type="component" value="Unassembled WGS sequence"/>
</dbReference>
<dbReference type="PANTHER" id="PTHR43830">
    <property type="entry name" value="PROTEIN PSP1"/>
    <property type="match status" value="1"/>
</dbReference>
<dbReference type="InterPro" id="IPR007557">
    <property type="entry name" value="PSP1_C"/>
</dbReference>
<accession>A0A2T7A1U6</accession>
<dbReference type="OrthoDB" id="243127at2759"/>
<name>A0A2T7A1U6_TUBBO</name>
<feature type="compositionally biased region" description="Basic and acidic residues" evidence="1">
    <location>
        <begin position="60"/>
        <end position="69"/>
    </location>
</feature>
<organism evidence="3 4">
    <name type="scientific">Tuber borchii</name>
    <name type="common">White truffle</name>
    <dbReference type="NCBI Taxonomy" id="42251"/>
    <lineage>
        <taxon>Eukaryota</taxon>
        <taxon>Fungi</taxon>
        <taxon>Dikarya</taxon>
        <taxon>Ascomycota</taxon>
        <taxon>Pezizomycotina</taxon>
        <taxon>Pezizomycetes</taxon>
        <taxon>Pezizales</taxon>
        <taxon>Tuberaceae</taxon>
        <taxon>Tuber</taxon>
    </lineage>
</organism>
<dbReference type="PROSITE" id="PS51411">
    <property type="entry name" value="PSP1_C"/>
    <property type="match status" value="1"/>
</dbReference>
<evidence type="ECO:0000256" key="1">
    <source>
        <dbReference type="SAM" id="MobiDB-lite"/>
    </source>
</evidence>
<evidence type="ECO:0000259" key="2">
    <source>
        <dbReference type="PROSITE" id="PS51411"/>
    </source>
</evidence>
<dbReference type="STRING" id="42251.A0A2T7A1U6"/>
<feature type="region of interest" description="Disordered" evidence="1">
    <location>
        <begin position="1"/>
        <end position="140"/>
    </location>
</feature>
<evidence type="ECO:0000313" key="3">
    <source>
        <dbReference type="EMBL" id="PUU81703.1"/>
    </source>
</evidence>
<feature type="region of interest" description="Disordered" evidence="1">
    <location>
        <begin position="240"/>
        <end position="294"/>
    </location>
</feature>
<evidence type="ECO:0000313" key="4">
    <source>
        <dbReference type="Proteomes" id="UP000244722"/>
    </source>
</evidence>
<comment type="caution">
    <text evidence="3">The sequence shown here is derived from an EMBL/GenBank/DDBJ whole genome shotgun (WGS) entry which is preliminary data.</text>
</comment>
<dbReference type="EMBL" id="NESQ01000041">
    <property type="protein sequence ID" value="PUU81703.1"/>
    <property type="molecule type" value="Genomic_DNA"/>
</dbReference>
<keyword evidence="4" id="KW-1185">Reference proteome</keyword>
<dbReference type="InterPro" id="IPR047767">
    <property type="entry name" value="PSP1-like"/>
</dbReference>
<feature type="region of interest" description="Disordered" evidence="1">
    <location>
        <begin position="167"/>
        <end position="222"/>
    </location>
</feature>
<feature type="compositionally biased region" description="Polar residues" evidence="1">
    <location>
        <begin position="878"/>
        <end position="887"/>
    </location>
</feature>
<dbReference type="Pfam" id="PF04468">
    <property type="entry name" value="PSP1"/>
    <property type="match status" value="1"/>
</dbReference>
<feature type="compositionally biased region" description="Low complexity" evidence="1">
    <location>
        <begin position="903"/>
        <end position="917"/>
    </location>
</feature>
<protein>
    <recommendedName>
        <fullName evidence="2">PSP1 C-terminal domain-containing protein</fullName>
    </recommendedName>
</protein>
<feature type="domain" description="PSP1 C-terminal" evidence="2">
    <location>
        <begin position="699"/>
        <end position="784"/>
    </location>
</feature>
<dbReference type="AlphaFoldDB" id="A0A2T7A1U6"/>
<reference evidence="3 4" key="1">
    <citation type="submission" date="2017-04" db="EMBL/GenBank/DDBJ databases">
        <title>Draft genome sequence of Tuber borchii Vittad., a whitish edible truffle.</title>
        <authorList>
            <consortium name="DOE Joint Genome Institute"/>
            <person name="Murat C."/>
            <person name="Kuo A."/>
            <person name="Barry K.W."/>
            <person name="Clum A."/>
            <person name="Dockter R.B."/>
            <person name="Fauchery L."/>
            <person name="Iotti M."/>
            <person name="Kohler A."/>
            <person name="Labutti K."/>
            <person name="Lindquist E.A."/>
            <person name="Lipzen A."/>
            <person name="Ohm R.A."/>
            <person name="Wang M."/>
            <person name="Grigoriev I.V."/>
            <person name="Zambonelli A."/>
            <person name="Martin F.M."/>
        </authorList>
    </citation>
    <scope>NUCLEOTIDE SEQUENCE [LARGE SCALE GENOMIC DNA]</scope>
    <source>
        <strain evidence="3 4">Tbo3840</strain>
    </source>
</reference>
<gene>
    <name evidence="3" type="ORF">B9Z19DRAFT_1190891</name>
</gene>
<dbReference type="GO" id="GO:0005737">
    <property type="term" value="C:cytoplasm"/>
    <property type="evidence" value="ECO:0007669"/>
    <property type="project" value="TreeGrafter"/>
</dbReference>
<proteinExistence type="predicted"/>
<feature type="region of interest" description="Disordered" evidence="1">
    <location>
        <begin position="843"/>
        <end position="918"/>
    </location>
</feature>
<dbReference type="PANTHER" id="PTHR43830:SF3">
    <property type="entry name" value="PROTEIN PSP1"/>
    <property type="match status" value="1"/>
</dbReference>